<feature type="domain" description="P2X purinoreceptor 7 intracellular" evidence="2">
    <location>
        <begin position="117"/>
        <end position="197"/>
    </location>
</feature>
<sequence length="203" mass="23041">MARGRGRGRGRPPRRDRGRGRSRTSRTPAAGRRDTVALDALSEIRDNAKVRLKSLNDQERLDLLLEGVDIYTSMVCDLLNRKESPASGGHHPPPGGYAVDWCTSGKCRQMPTAEERDFQVLCLDDSVLRLSQLYRQDVLALNEDQDINRGYRHAGYRQYILWTYGRLGAGVRKVIPSCCIWRIRDKFPDAFGQYVGFITSRIS</sequence>
<keyword evidence="4" id="KW-1185">Reference proteome</keyword>
<reference evidence="3" key="1">
    <citation type="submission" date="2019-08" db="EMBL/GenBank/DDBJ databases">
        <title>The improved chromosome-level genome for the pearl oyster Pinctada fucata martensii using PacBio sequencing and Hi-C.</title>
        <authorList>
            <person name="Zheng Z."/>
        </authorList>
    </citation>
    <scope>NUCLEOTIDE SEQUENCE</scope>
    <source>
        <strain evidence="3">ZZ-2019</strain>
        <tissue evidence="3">Adductor muscle</tissue>
    </source>
</reference>
<feature type="compositionally biased region" description="Basic residues" evidence="1">
    <location>
        <begin position="1"/>
        <end position="24"/>
    </location>
</feature>
<dbReference type="Proteomes" id="UP001186944">
    <property type="component" value="Unassembled WGS sequence"/>
</dbReference>
<evidence type="ECO:0000259" key="2">
    <source>
        <dbReference type="Pfam" id="PF20478"/>
    </source>
</evidence>
<dbReference type="AlphaFoldDB" id="A0AA89BWB9"/>
<evidence type="ECO:0000256" key="1">
    <source>
        <dbReference type="SAM" id="MobiDB-lite"/>
    </source>
</evidence>
<evidence type="ECO:0000313" key="4">
    <source>
        <dbReference type="Proteomes" id="UP001186944"/>
    </source>
</evidence>
<evidence type="ECO:0000313" key="3">
    <source>
        <dbReference type="EMBL" id="KAK3093218.1"/>
    </source>
</evidence>
<dbReference type="EMBL" id="VSWD01000009">
    <property type="protein sequence ID" value="KAK3093218.1"/>
    <property type="molecule type" value="Genomic_DNA"/>
</dbReference>
<protein>
    <recommendedName>
        <fullName evidence="2">P2X purinoreceptor 7 intracellular domain-containing protein</fullName>
    </recommendedName>
</protein>
<dbReference type="Pfam" id="PF20478">
    <property type="entry name" value="P2RX7_C"/>
    <property type="match status" value="1"/>
</dbReference>
<proteinExistence type="predicted"/>
<dbReference type="PANTHER" id="PTHR36981:SF3">
    <property type="entry name" value="UBIQUITIN-LIKE PROTEASE FAMILY PROFILE DOMAIN-CONTAINING PROTEIN"/>
    <property type="match status" value="1"/>
</dbReference>
<feature type="region of interest" description="Disordered" evidence="1">
    <location>
        <begin position="1"/>
        <end position="34"/>
    </location>
</feature>
<name>A0AA89BWB9_PINIB</name>
<accession>A0AA89BWB9</accession>
<comment type="caution">
    <text evidence="3">The sequence shown here is derived from an EMBL/GenBank/DDBJ whole genome shotgun (WGS) entry which is preliminary data.</text>
</comment>
<organism evidence="3 4">
    <name type="scientific">Pinctada imbricata</name>
    <name type="common">Atlantic pearl-oyster</name>
    <name type="synonym">Pinctada martensii</name>
    <dbReference type="NCBI Taxonomy" id="66713"/>
    <lineage>
        <taxon>Eukaryota</taxon>
        <taxon>Metazoa</taxon>
        <taxon>Spiralia</taxon>
        <taxon>Lophotrochozoa</taxon>
        <taxon>Mollusca</taxon>
        <taxon>Bivalvia</taxon>
        <taxon>Autobranchia</taxon>
        <taxon>Pteriomorphia</taxon>
        <taxon>Pterioida</taxon>
        <taxon>Pterioidea</taxon>
        <taxon>Pteriidae</taxon>
        <taxon>Pinctada</taxon>
    </lineage>
</organism>
<dbReference type="InterPro" id="IPR046815">
    <property type="entry name" value="P2RX7_C"/>
</dbReference>
<gene>
    <name evidence="3" type="ORF">FSP39_012825</name>
</gene>
<dbReference type="PANTHER" id="PTHR36981">
    <property type="entry name" value="ZGC:195170"/>
    <property type="match status" value="1"/>
</dbReference>